<dbReference type="SUPFAM" id="SSF55136">
    <property type="entry name" value="Probable bacterial effector-binding domain"/>
    <property type="match status" value="1"/>
</dbReference>
<gene>
    <name evidence="4" type="ORF">DEW08_17875</name>
</gene>
<dbReference type="AlphaFoldDB" id="A0A2S2CTK3"/>
<evidence type="ECO:0000259" key="3">
    <source>
        <dbReference type="PROSITE" id="PS01124"/>
    </source>
</evidence>
<dbReference type="InterPro" id="IPR011256">
    <property type="entry name" value="Reg_factor_effector_dom_sf"/>
</dbReference>
<evidence type="ECO:0000313" key="4">
    <source>
        <dbReference type="EMBL" id="AWK87808.1"/>
    </source>
</evidence>
<dbReference type="InterPro" id="IPR009057">
    <property type="entry name" value="Homeodomain-like_sf"/>
</dbReference>
<dbReference type="InterPro" id="IPR029442">
    <property type="entry name" value="GyrI-like"/>
</dbReference>
<keyword evidence="5" id="KW-1185">Reference proteome</keyword>
<dbReference type="InterPro" id="IPR050908">
    <property type="entry name" value="SmbC-like"/>
</dbReference>
<accession>A0A2S2CTK3</accession>
<organism evidence="4 5">
    <name type="scientific">Azospirillum thermophilum</name>
    <dbReference type="NCBI Taxonomy" id="2202148"/>
    <lineage>
        <taxon>Bacteria</taxon>
        <taxon>Pseudomonadati</taxon>
        <taxon>Pseudomonadota</taxon>
        <taxon>Alphaproteobacteria</taxon>
        <taxon>Rhodospirillales</taxon>
        <taxon>Azospirillaceae</taxon>
        <taxon>Azospirillum</taxon>
    </lineage>
</organism>
<name>A0A2S2CTK3_9PROT</name>
<keyword evidence="1" id="KW-0805">Transcription regulation</keyword>
<keyword evidence="2" id="KW-0804">Transcription</keyword>
<dbReference type="GO" id="GO:0043565">
    <property type="term" value="F:sequence-specific DNA binding"/>
    <property type="evidence" value="ECO:0007669"/>
    <property type="project" value="InterPro"/>
</dbReference>
<dbReference type="PROSITE" id="PS01124">
    <property type="entry name" value="HTH_ARAC_FAMILY_2"/>
    <property type="match status" value="1"/>
</dbReference>
<dbReference type="PANTHER" id="PTHR40055:SF1">
    <property type="entry name" value="TRANSCRIPTIONAL REGULATOR YGIV-RELATED"/>
    <property type="match status" value="1"/>
</dbReference>
<evidence type="ECO:0000313" key="5">
    <source>
        <dbReference type="Proteomes" id="UP000245629"/>
    </source>
</evidence>
<evidence type="ECO:0000256" key="2">
    <source>
        <dbReference type="ARBA" id="ARBA00023163"/>
    </source>
</evidence>
<dbReference type="Pfam" id="PF06445">
    <property type="entry name" value="GyrI-like"/>
    <property type="match status" value="1"/>
</dbReference>
<dbReference type="RefSeq" id="WP_109329349.1">
    <property type="nucleotide sequence ID" value="NZ_CP029353.1"/>
</dbReference>
<dbReference type="Gene3D" id="1.10.10.60">
    <property type="entry name" value="Homeodomain-like"/>
    <property type="match status" value="2"/>
</dbReference>
<dbReference type="EMBL" id="CP029353">
    <property type="protein sequence ID" value="AWK87808.1"/>
    <property type="molecule type" value="Genomic_DNA"/>
</dbReference>
<dbReference type="KEGG" id="azz:DEW08_17875"/>
<proteinExistence type="predicted"/>
<dbReference type="Pfam" id="PF12833">
    <property type="entry name" value="HTH_18"/>
    <property type="match status" value="1"/>
</dbReference>
<reference evidence="5" key="1">
    <citation type="submission" date="2018-05" db="EMBL/GenBank/DDBJ databases">
        <title>Azospirillum thermophila sp. nov., a novel isolated from hot spring.</title>
        <authorList>
            <person name="Zhao Z."/>
        </authorList>
    </citation>
    <scope>NUCLEOTIDE SEQUENCE [LARGE SCALE GENOMIC DNA]</scope>
    <source>
        <strain evidence="5">CFH 70021</strain>
    </source>
</reference>
<dbReference type="OrthoDB" id="5295469at2"/>
<dbReference type="PANTHER" id="PTHR40055">
    <property type="entry name" value="TRANSCRIPTIONAL REGULATOR YGIV-RELATED"/>
    <property type="match status" value="1"/>
</dbReference>
<dbReference type="GO" id="GO:0003700">
    <property type="term" value="F:DNA-binding transcription factor activity"/>
    <property type="evidence" value="ECO:0007669"/>
    <property type="project" value="InterPro"/>
</dbReference>
<feature type="domain" description="HTH araC/xylS-type" evidence="3">
    <location>
        <begin position="23"/>
        <end position="121"/>
    </location>
</feature>
<protein>
    <submittedName>
        <fullName evidence="4">AraC family transcriptional regulator</fullName>
    </submittedName>
</protein>
<dbReference type="SUPFAM" id="SSF46689">
    <property type="entry name" value="Homeodomain-like"/>
    <property type="match status" value="2"/>
</dbReference>
<dbReference type="SMART" id="SM00871">
    <property type="entry name" value="AraC_E_bind"/>
    <property type="match status" value="1"/>
</dbReference>
<dbReference type="InterPro" id="IPR010499">
    <property type="entry name" value="AraC_E-bd"/>
</dbReference>
<dbReference type="SMART" id="SM00342">
    <property type="entry name" value="HTH_ARAC"/>
    <property type="match status" value="1"/>
</dbReference>
<dbReference type="Gene3D" id="3.20.80.10">
    <property type="entry name" value="Regulatory factor, effector binding domain"/>
    <property type="match status" value="1"/>
</dbReference>
<dbReference type="Proteomes" id="UP000245629">
    <property type="component" value="Chromosome 2"/>
</dbReference>
<dbReference type="InterPro" id="IPR018060">
    <property type="entry name" value="HTH_AraC"/>
</dbReference>
<evidence type="ECO:0000256" key="1">
    <source>
        <dbReference type="ARBA" id="ARBA00023015"/>
    </source>
</evidence>
<sequence length="291" mass="32245">MTRAGTKPGTKPGTLLDYGRRIDRVIAHIGAHLDDPLDLDRLAEVACFSPYHFHRIYRSMTGETAAETLRRLRLHRAAGHLVQGKRETALIARQAGYGSVAAFTRAFAQAYGITPAAYRQRGWLALPPAHPRHQEGTMHDVTIRELPPVRITGFDHIGPYMAIGTAFDRLSAWAAGRGLMGPGVRSFAAYLDDPSAVAPEKLRSFAGLLLDRPVEETDGVRSLDIRGGRYAVMLHKGPYAELEKAYQRLYGEWLPESGETPADAPCIEEYLNDPRGLPPEEWLTEIRVPLT</sequence>